<feature type="region of interest" description="Disordered" evidence="2">
    <location>
        <begin position="1"/>
        <end position="22"/>
    </location>
</feature>
<proteinExistence type="predicted"/>
<gene>
    <name evidence="3" type="ORF">DC045_14150</name>
</gene>
<organism evidence="3 4">
    <name type="scientific">Marinobacter adhaerens</name>
    <dbReference type="NCBI Taxonomy" id="1033846"/>
    <lineage>
        <taxon>Bacteria</taxon>
        <taxon>Pseudomonadati</taxon>
        <taxon>Pseudomonadota</taxon>
        <taxon>Gammaproteobacteria</taxon>
        <taxon>Pseudomonadales</taxon>
        <taxon>Marinobacteraceae</taxon>
        <taxon>Marinobacter</taxon>
    </lineage>
</organism>
<name>A0A352IVD9_9GAMM</name>
<dbReference type="InterPro" id="IPR036869">
    <property type="entry name" value="J_dom_sf"/>
</dbReference>
<dbReference type="Gene3D" id="1.10.287.110">
    <property type="entry name" value="DnaJ domain"/>
    <property type="match status" value="1"/>
</dbReference>
<dbReference type="SUPFAM" id="SSF46565">
    <property type="entry name" value="Chaperone J-domain"/>
    <property type="match status" value="1"/>
</dbReference>
<evidence type="ECO:0000256" key="2">
    <source>
        <dbReference type="SAM" id="MobiDB-lite"/>
    </source>
</evidence>
<accession>A0A352IVD9</accession>
<evidence type="ECO:0000313" key="3">
    <source>
        <dbReference type="EMBL" id="HBC35422.1"/>
    </source>
</evidence>
<comment type="caution">
    <text evidence="3">The sequence shown here is derived from an EMBL/GenBank/DDBJ whole genome shotgun (WGS) entry which is preliminary data.</text>
</comment>
<feature type="compositionally biased region" description="Basic and acidic residues" evidence="2">
    <location>
        <begin position="1"/>
        <end position="13"/>
    </location>
</feature>
<dbReference type="Proteomes" id="UP000263489">
    <property type="component" value="Unassembled WGS sequence"/>
</dbReference>
<reference evidence="3 4" key="1">
    <citation type="journal article" date="2018" name="Nat. Biotechnol.">
        <title>A standardized bacterial taxonomy based on genome phylogeny substantially revises the tree of life.</title>
        <authorList>
            <person name="Parks D.H."/>
            <person name="Chuvochina M."/>
            <person name="Waite D.W."/>
            <person name="Rinke C."/>
            <person name="Skarshewski A."/>
            <person name="Chaumeil P.A."/>
            <person name="Hugenholtz P."/>
        </authorList>
    </citation>
    <scope>NUCLEOTIDE SEQUENCE [LARGE SCALE GENOMIC DNA]</scope>
    <source>
        <strain evidence="3">UBA9380</strain>
    </source>
</reference>
<dbReference type="EMBL" id="DNNA01000227">
    <property type="protein sequence ID" value="HBC35422.1"/>
    <property type="molecule type" value="Genomic_DNA"/>
</dbReference>
<protein>
    <submittedName>
        <fullName evidence="3">Molecular chaperone DjlA</fullName>
    </submittedName>
</protein>
<evidence type="ECO:0000313" key="4">
    <source>
        <dbReference type="Proteomes" id="UP000263489"/>
    </source>
</evidence>
<evidence type="ECO:0000256" key="1">
    <source>
        <dbReference type="ARBA" id="ARBA00023186"/>
    </source>
</evidence>
<feature type="non-terminal residue" evidence="3">
    <location>
        <position position="1"/>
    </location>
</feature>
<sequence>AYRKKVSECHPDKLAQQQVSPREHALAKDRLLHYQQAWELIKRHNTVR</sequence>
<keyword evidence="1" id="KW-0143">Chaperone</keyword>
<dbReference type="AlphaFoldDB" id="A0A352IVD9"/>